<dbReference type="EMBL" id="MT141550">
    <property type="protein sequence ID" value="QJA66172.1"/>
    <property type="molecule type" value="Genomic_DNA"/>
</dbReference>
<sequence>MPKNAAKILAKLIQMYRAGYVRAAQSSIGAQNINQALMNFILGAKKVQPMGMSFTKKNTDAILKTILKGGLVK</sequence>
<reference evidence="1" key="1">
    <citation type="submission" date="2020-03" db="EMBL/GenBank/DDBJ databases">
        <title>The deep terrestrial virosphere.</title>
        <authorList>
            <person name="Holmfeldt K."/>
            <person name="Nilsson E."/>
            <person name="Simone D."/>
            <person name="Lopez-Fernandez M."/>
            <person name="Wu X."/>
            <person name="de Brujin I."/>
            <person name="Lundin D."/>
            <person name="Andersson A."/>
            <person name="Bertilsson S."/>
            <person name="Dopson M."/>
        </authorList>
    </citation>
    <scope>NUCLEOTIDE SEQUENCE</scope>
    <source>
        <strain evidence="1">MM415B00360</strain>
    </source>
</reference>
<gene>
    <name evidence="1" type="ORF">MM415B00360_0034</name>
</gene>
<organism evidence="1">
    <name type="scientific">viral metagenome</name>
    <dbReference type="NCBI Taxonomy" id="1070528"/>
    <lineage>
        <taxon>unclassified sequences</taxon>
        <taxon>metagenomes</taxon>
        <taxon>organismal metagenomes</taxon>
    </lineage>
</organism>
<evidence type="ECO:0000313" key="1">
    <source>
        <dbReference type="EMBL" id="QJA66172.1"/>
    </source>
</evidence>
<accession>A0A6M3JAN6</accession>
<proteinExistence type="predicted"/>
<protein>
    <submittedName>
        <fullName evidence="1">Uncharacterized protein</fullName>
    </submittedName>
</protein>
<dbReference type="AlphaFoldDB" id="A0A6M3JAN6"/>
<name>A0A6M3JAN6_9ZZZZ</name>